<protein>
    <submittedName>
        <fullName evidence="1">Uncharacterized protein</fullName>
    </submittedName>
</protein>
<proteinExistence type="predicted"/>
<dbReference type="AlphaFoldDB" id="A0A7S9KNY5"/>
<dbReference type="Proteomes" id="UP000594364">
    <property type="component" value="Chromosome 2"/>
</dbReference>
<gene>
    <name evidence="1" type="ORF">C2857_002885</name>
</gene>
<name>A0A7S9KNY5_EPIFF</name>
<reference evidence="1 2" key="1">
    <citation type="journal article" date="2018" name="PLoS Genet.">
        <title>Repeat elements organise 3D genome structure and mediate transcription in the filamentous fungus Epichloe festucae.</title>
        <authorList>
            <person name="Winter D.J."/>
            <person name="Ganley A.R.D."/>
            <person name="Young C.A."/>
            <person name="Liachko I."/>
            <person name="Schardl C.L."/>
            <person name="Dupont P.Y."/>
            <person name="Berry D."/>
            <person name="Ram A."/>
            <person name="Scott B."/>
            <person name="Cox M.P."/>
        </authorList>
    </citation>
    <scope>NUCLEOTIDE SEQUENCE [LARGE SCALE GENOMIC DNA]</scope>
    <source>
        <strain evidence="1 2">Fl1</strain>
    </source>
</reference>
<organism evidence="1 2">
    <name type="scientific">Epichloe festucae (strain Fl1)</name>
    <dbReference type="NCBI Taxonomy" id="877507"/>
    <lineage>
        <taxon>Eukaryota</taxon>
        <taxon>Fungi</taxon>
        <taxon>Dikarya</taxon>
        <taxon>Ascomycota</taxon>
        <taxon>Pezizomycotina</taxon>
        <taxon>Sordariomycetes</taxon>
        <taxon>Hypocreomycetidae</taxon>
        <taxon>Hypocreales</taxon>
        <taxon>Clavicipitaceae</taxon>
        <taxon>Epichloe</taxon>
    </lineage>
</organism>
<accession>A0A7S9KNY5</accession>
<evidence type="ECO:0000313" key="1">
    <source>
        <dbReference type="EMBL" id="QPG96010.1"/>
    </source>
</evidence>
<dbReference type="EMBL" id="CP031386">
    <property type="protein sequence ID" value="QPG96010.1"/>
    <property type="molecule type" value="Genomic_DNA"/>
</dbReference>
<sequence length="113" mass="12117">MSSAHGGSLRSICLLFRLKLGGDVPVGLTSTKPARNLLLSKSAPSTIIYDARELKAVSVIGAYNTEDEAKPPTTPFQHPLIGDPPFPNACFSWAPLERVKRLGILRKGKAGYA</sequence>
<dbReference type="OrthoDB" id="4763081at2759"/>
<evidence type="ECO:0000313" key="2">
    <source>
        <dbReference type="Proteomes" id="UP000594364"/>
    </source>
</evidence>
<keyword evidence="2" id="KW-1185">Reference proteome</keyword>